<keyword evidence="1" id="KW-0675">Receptor</keyword>
<evidence type="ECO:0000313" key="1">
    <source>
        <dbReference type="EMBL" id="UOQ87066.1"/>
    </source>
</evidence>
<dbReference type="RefSeq" id="WP_244747508.1">
    <property type="nucleotide sequence ID" value="NZ_CP095071.1"/>
</dbReference>
<sequence length="343" mass="40560">METTKIKTGMIREYVESEKQMQLSQFLTMISLDNDETQELSITKDFLLLSNSTTDQRLALEYFYINRSYEELQYYIKLNMDHAHPVNKNAAKLYKLMLHLRDGKPAHEVRALAKTVSADTPELKCIKYFLNIEVDSKVYNFERIGYFLNKIQKQIRYVDNPLLITFFNSRIQMILFHYYWKRNELILARKHAYEALQLPHQAIQKAQLHLDLALTYIYEDFHSCIYHIEEAKYLALALDDREILDRIDNFTYPFVCAHFGKTDGVDTEHPVEKAHLEIARGNFDVAQQLLENLEFSTPFSQYYLGLATKKQHFFIYSYQHFMEKRSDHFFAKLPLKASEGLGL</sequence>
<dbReference type="EMBL" id="CP095071">
    <property type="protein sequence ID" value="UOQ87066.1"/>
    <property type="molecule type" value="Genomic_DNA"/>
</dbReference>
<keyword evidence="2" id="KW-1185">Reference proteome</keyword>
<reference evidence="1 2" key="1">
    <citation type="submission" date="2022-04" db="EMBL/GenBank/DDBJ databases">
        <title>Gracilibacillus sp. isolated from saltern.</title>
        <authorList>
            <person name="Won M."/>
            <person name="Lee C.-M."/>
            <person name="Woen H.-Y."/>
            <person name="Kwon S.-W."/>
        </authorList>
    </citation>
    <scope>NUCLEOTIDE SEQUENCE [LARGE SCALE GENOMIC DNA]</scope>
    <source>
        <strain evidence="1 2">SSPM10-3</strain>
    </source>
</reference>
<name>A0ABY4GS68_9BACI</name>
<organism evidence="1 2">
    <name type="scientific">Gracilibacillus salinarum</name>
    <dbReference type="NCBI Taxonomy" id="2932255"/>
    <lineage>
        <taxon>Bacteria</taxon>
        <taxon>Bacillati</taxon>
        <taxon>Bacillota</taxon>
        <taxon>Bacilli</taxon>
        <taxon>Bacillales</taxon>
        <taxon>Bacillaceae</taxon>
        <taxon>Gracilibacillus</taxon>
    </lineage>
</organism>
<dbReference type="InterPro" id="IPR047705">
    <property type="entry name" value="AimR-like"/>
</dbReference>
<dbReference type="Proteomes" id="UP000831537">
    <property type="component" value="Chromosome"/>
</dbReference>
<evidence type="ECO:0000313" key="2">
    <source>
        <dbReference type="Proteomes" id="UP000831537"/>
    </source>
</evidence>
<proteinExistence type="predicted"/>
<gene>
    <name evidence="1" type="ORF">MUN87_09365</name>
</gene>
<dbReference type="Pfam" id="PF22871">
    <property type="entry name" value="AimR"/>
    <property type="match status" value="1"/>
</dbReference>
<protein>
    <submittedName>
        <fullName evidence="1">AimR family lysis-lysogeny pheromone receptor</fullName>
    </submittedName>
</protein>
<accession>A0ABY4GS68</accession>
<dbReference type="NCBIfam" id="NF038310">
    <property type="entry name" value="lysogeny_AimR"/>
    <property type="match status" value="1"/>
</dbReference>